<protein>
    <submittedName>
        <fullName evidence="4">Alpha-amylase</fullName>
    </submittedName>
</protein>
<dbReference type="GO" id="GO:0005975">
    <property type="term" value="P:carbohydrate metabolic process"/>
    <property type="evidence" value="ECO:0007669"/>
    <property type="project" value="InterPro"/>
</dbReference>
<keyword evidence="3" id="KW-1185">Reference proteome</keyword>
<organism evidence="3 4">
    <name type="scientific">Parascaris univalens</name>
    <name type="common">Nematode worm</name>
    <dbReference type="NCBI Taxonomy" id="6257"/>
    <lineage>
        <taxon>Eukaryota</taxon>
        <taxon>Metazoa</taxon>
        <taxon>Ecdysozoa</taxon>
        <taxon>Nematoda</taxon>
        <taxon>Chromadorea</taxon>
        <taxon>Rhabditida</taxon>
        <taxon>Spirurina</taxon>
        <taxon>Ascaridomorpha</taxon>
        <taxon>Ascaridoidea</taxon>
        <taxon>Ascarididae</taxon>
        <taxon>Parascaris</taxon>
    </lineage>
</organism>
<evidence type="ECO:0000313" key="4">
    <source>
        <dbReference type="WBParaSite" id="PgB20_g037_t03"/>
    </source>
</evidence>
<dbReference type="SUPFAM" id="SSF51011">
    <property type="entry name" value="Glycosyl hydrolase domain"/>
    <property type="match status" value="1"/>
</dbReference>
<dbReference type="Pfam" id="PF02806">
    <property type="entry name" value="Alpha-amylase_C"/>
    <property type="match status" value="1"/>
</dbReference>
<accession>A0A914ZT82</accession>
<dbReference type="Gene3D" id="2.60.40.1180">
    <property type="entry name" value="Golgi alpha-mannosidase II"/>
    <property type="match status" value="1"/>
</dbReference>
<proteinExistence type="inferred from homology"/>
<evidence type="ECO:0000256" key="1">
    <source>
        <dbReference type="ARBA" id="ARBA00008061"/>
    </source>
</evidence>
<dbReference type="InterPro" id="IPR013780">
    <property type="entry name" value="Glyco_hydro_b"/>
</dbReference>
<name>A0A914ZT82_PARUN</name>
<sequence>NNDYSTWTSTVSTTLPEGSYCEVWSGELRSGQCTGKKIDVSRDGMATFNVRVGQFMAIHIGAKI</sequence>
<dbReference type="AlphaFoldDB" id="A0A914ZT82"/>
<dbReference type="Proteomes" id="UP000887569">
    <property type="component" value="Unplaced"/>
</dbReference>
<dbReference type="InterPro" id="IPR006048">
    <property type="entry name" value="A-amylase/branching_C"/>
</dbReference>
<dbReference type="GO" id="GO:0043169">
    <property type="term" value="F:cation binding"/>
    <property type="evidence" value="ECO:0007669"/>
    <property type="project" value="InterPro"/>
</dbReference>
<comment type="similarity">
    <text evidence="1">Belongs to the glycosyl hydrolase 13 family.</text>
</comment>
<dbReference type="InterPro" id="IPR031319">
    <property type="entry name" value="A-amylase_C"/>
</dbReference>
<dbReference type="WBParaSite" id="PgB20_g037_t03">
    <property type="protein sequence ID" value="PgB20_g037_t03"/>
    <property type="gene ID" value="PgB20_g037"/>
</dbReference>
<dbReference type="GO" id="GO:0003824">
    <property type="term" value="F:catalytic activity"/>
    <property type="evidence" value="ECO:0007669"/>
    <property type="project" value="InterPro"/>
</dbReference>
<evidence type="ECO:0000259" key="2">
    <source>
        <dbReference type="SMART" id="SM00632"/>
    </source>
</evidence>
<reference evidence="4" key="1">
    <citation type="submission" date="2022-11" db="UniProtKB">
        <authorList>
            <consortium name="WormBaseParasite"/>
        </authorList>
    </citation>
    <scope>IDENTIFICATION</scope>
</reference>
<dbReference type="SMART" id="SM00632">
    <property type="entry name" value="Aamy_C"/>
    <property type="match status" value="1"/>
</dbReference>
<feature type="domain" description="Alpha-amylase C-terminal" evidence="2">
    <location>
        <begin position="1"/>
        <end position="63"/>
    </location>
</feature>
<evidence type="ECO:0000313" key="3">
    <source>
        <dbReference type="Proteomes" id="UP000887569"/>
    </source>
</evidence>